<comment type="caution">
    <text evidence="1">The sequence shown here is derived from an EMBL/GenBank/DDBJ whole genome shotgun (WGS) entry which is preliminary data.</text>
</comment>
<sequence>SDNKWTKYLLEANDKRRKYSRPGRTIFIRENTSFLRILPQHSTLPNKTNMNNTNDVYLLLKLAGIDNDFNNKVFVPLISSYRIYTKLGETYFRLDLEWCDKENTILYRWNDFANDFTFTNVQQWHVAHDNLTSLQLHITNTPRIKYSGTISVPFLLGLTCKENVEWLRGFVSQHISNFFQLERTFFSAECQCDNVLKQAKRKAKELREDLYFEDPYNKGIIREGLPIVADGWQGSNETIQALGVKLIESQNQVSETKNELKVTKKRLRRSLEIIHRLRTQIEDESDFT</sequence>
<organism evidence="1 2">
    <name type="scientific">Funneliformis caledonium</name>
    <dbReference type="NCBI Taxonomy" id="1117310"/>
    <lineage>
        <taxon>Eukaryota</taxon>
        <taxon>Fungi</taxon>
        <taxon>Fungi incertae sedis</taxon>
        <taxon>Mucoromycota</taxon>
        <taxon>Glomeromycotina</taxon>
        <taxon>Glomeromycetes</taxon>
        <taxon>Glomerales</taxon>
        <taxon>Glomeraceae</taxon>
        <taxon>Funneliformis</taxon>
    </lineage>
</organism>
<name>A0A9N9J666_9GLOM</name>
<dbReference type="Proteomes" id="UP000789570">
    <property type="component" value="Unassembled WGS sequence"/>
</dbReference>
<dbReference type="EMBL" id="CAJVPQ010022795">
    <property type="protein sequence ID" value="CAG8761355.1"/>
    <property type="molecule type" value="Genomic_DNA"/>
</dbReference>
<feature type="non-terminal residue" evidence="1">
    <location>
        <position position="1"/>
    </location>
</feature>
<reference evidence="1" key="1">
    <citation type="submission" date="2021-06" db="EMBL/GenBank/DDBJ databases">
        <authorList>
            <person name="Kallberg Y."/>
            <person name="Tangrot J."/>
            <person name="Rosling A."/>
        </authorList>
    </citation>
    <scope>NUCLEOTIDE SEQUENCE</scope>
    <source>
        <strain evidence="1">UK204</strain>
    </source>
</reference>
<feature type="non-terminal residue" evidence="1">
    <location>
        <position position="288"/>
    </location>
</feature>
<proteinExistence type="predicted"/>
<evidence type="ECO:0000313" key="2">
    <source>
        <dbReference type="Proteomes" id="UP000789570"/>
    </source>
</evidence>
<accession>A0A9N9J666</accession>
<evidence type="ECO:0000313" key="1">
    <source>
        <dbReference type="EMBL" id="CAG8761355.1"/>
    </source>
</evidence>
<dbReference type="AlphaFoldDB" id="A0A9N9J666"/>
<keyword evidence="2" id="KW-1185">Reference proteome</keyword>
<dbReference type="OrthoDB" id="2444340at2759"/>
<gene>
    <name evidence="1" type="ORF">FCALED_LOCUS16946</name>
</gene>
<protein>
    <submittedName>
        <fullName evidence="1">11148_t:CDS:1</fullName>
    </submittedName>
</protein>